<evidence type="ECO:0000313" key="2">
    <source>
        <dbReference type="EMBL" id="AHL23454.1"/>
    </source>
</evidence>
<feature type="transmembrane region" description="Helical" evidence="1">
    <location>
        <begin position="9"/>
        <end position="31"/>
    </location>
</feature>
<feature type="transmembrane region" description="Helical" evidence="1">
    <location>
        <begin position="37"/>
        <end position="55"/>
    </location>
</feature>
<dbReference type="STRING" id="195522.BD01_1852"/>
<dbReference type="Proteomes" id="UP000019434">
    <property type="component" value="Chromosome"/>
</dbReference>
<evidence type="ECO:0000313" key="3">
    <source>
        <dbReference type="Proteomes" id="UP000019434"/>
    </source>
</evidence>
<reference evidence="2 3" key="1">
    <citation type="submission" date="2014-02" db="EMBL/GenBank/DDBJ databases">
        <title>Genome Sequence of an Hyperthermophilic Archaeon, Thermococcus nautili 30-1, producing viral vesicles.</title>
        <authorList>
            <person name="Oberto J."/>
            <person name="Gaudin M."/>
            <person name="Cossu M."/>
            <person name="Gorlas A."/>
            <person name="Slesarev A."/>
            <person name="Marguet E."/>
            <person name="Forterre P."/>
        </authorList>
    </citation>
    <scope>NUCLEOTIDE SEQUENCE [LARGE SCALE GENOMIC DNA]</scope>
    <source>
        <strain evidence="2 3">30-1</strain>
    </source>
</reference>
<keyword evidence="1" id="KW-1133">Transmembrane helix</keyword>
<keyword evidence="1" id="KW-0472">Membrane</keyword>
<name>W8PN35_9EURY</name>
<proteinExistence type="predicted"/>
<protein>
    <submittedName>
        <fullName evidence="2">Uncharacterized protein</fullName>
    </submittedName>
</protein>
<keyword evidence="3" id="KW-1185">Reference proteome</keyword>
<dbReference type="HOGENOM" id="CLU_2476200_0_0_2"/>
<accession>W8PN35</accession>
<sequence length="87" mass="9527">MNCPDPDRVFLVAILYNLLLIPIAIVLSSVFNVSANWAFVLFNVIMLTLALISTTPGRIPDSTVMNSFSLPFMFSRSWSPSSSTGVT</sequence>
<keyword evidence="1" id="KW-0812">Transmembrane</keyword>
<dbReference type="EMBL" id="CP007264">
    <property type="protein sequence ID" value="AHL23454.1"/>
    <property type="molecule type" value="Genomic_DNA"/>
</dbReference>
<dbReference type="KEGG" id="tnu:BD01_1852"/>
<evidence type="ECO:0000256" key="1">
    <source>
        <dbReference type="SAM" id="Phobius"/>
    </source>
</evidence>
<dbReference type="GeneID" id="82170695"/>
<dbReference type="AlphaFoldDB" id="W8PN35"/>
<dbReference type="RefSeq" id="WP_042692145.1">
    <property type="nucleotide sequence ID" value="NZ_CP007264.1"/>
</dbReference>
<organism evidence="2 3">
    <name type="scientific">Thermococcus nautili</name>
    <dbReference type="NCBI Taxonomy" id="195522"/>
    <lineage>
        <taxon>Archaea</taxon>
        <taxon>Methanobacteriati</taxon>
        <taxon>Methanobacteriota</taxon>
        <taxon>Thermococci</taxon>
        <taxon>Thermococcales</taxon>
        <taxon>Thermococcaceae</taxon>
        <taxon>Thermococcus</taxon>
    </lineage>
</organism>
<gene>
    <name evidence="2" type="ORF">BD01_1852</name>
</gene>